<dbReference type="InterPro" id="IPR029000">
    <property type="entry name" value="Cyclophilin-like_dom_sf"/>
</dbReference>
<evidence type="ECO:0000259" key="6">
    <source>
        <dbReference type="PROSITE" id="PS50072"/>
    </source>
</evidence>
<evidence type="ECO:0000256" key="5">
    <source>
        <dbReference type="RuleBase" id="RU363019"/>
    </source>
</evidence>
<dbReference type="SUPFAM" id="SSF50891">
    <property type="entry name" value="Cyclophilin-like"/>
    <property type="match status" value="1"/>
</dbReference>
<dbReference type="EMBL" id="BNJQ01000020">
    <property type="protein sequence ID" value="GHP08327.1"/>
    <property type="molecule type" value="Genomic_DNA"/>
</dbReference>
<protein>
    <recommendedName>
        <fullName evidence="5">Peptidyl-prolyl cis-trans isomerase</fullName>
        <shortName evidence="5">PPIase</shortName>
        <ecNumber evidence="5">5.2.1.8</ecNumber>
    </recommendedName>
</protein>
<keyword evidence="4 5" id="KW-0413">Isomerase</keyword>
<dbReference type="PROSITE" id="PS50072">
    <property type="entry name" value="CSA_PPIASE_2"/>
    <property type="match status" value="1"/>
</dbReference>
<dbReference type="PANTHER" id="PTHR11071">
    <property type="entry name" value="PEPTIDYL-PROLYL CIS-TRANS ISOMERASE"/>
    <property type="match status" value="1"/>
</dbReference>
<evidence type="ECO:0000256" key="2">
    <source>
        <dbReference type="ARBA" id="ARBA00007365"/>
    </source>
</evidence>
<dbReference type="Gene3D" id="2.40.100.10">
    <property type="entry name" value="Cyclophilin-like"/>
    <property type="match status" value="1"/>
</dbReference>
<dbReference type="GO" id="GO:0006457">
    <property type="term" value="P:protein folding"/>
    <property type="evidence" value="ECO:0007669"/>
    <property type="project" value="TreeGrafter"/>
</dbReference>
<comment type="similarity">
    <text evidence="2 5">Belongs to the cyclophilin-type PPIase family.</text>
</comment>
<dbReference type="GO" id="GO:0005737">
    <property type="term" value="C:cytoplasm"/>
    <property type="evidence" value="ECO:0007669"/>
    <property type="project" value="TreeGrafter"/>
</dbReference>
<feature type="signal peptide" evidence="5">
    <location>
        <begin position="1"/>
        <end position="22"/>
    </location>
</feature>
<dbReference type="Proteomes" id="UP000660262">
    <property type="component" value="Unassembled WGS sequence"/>
</dbReference>
<keyword evidence="8" id="KW-1185">Reference proteome</keyword>
<dbReference type="AlphaFoldDB" id="A0A830HTR6"/>
<dbReference type="Pfam" id="PF00160">
    <property type="entry name" value="Pro_isomerase"/>
    <property type="match status" value="1"/>
</dbReference>
<feature type="domain" description="PPIase cyclophilin-type" evidence="6">
    <location>
        <begin position="41"/>
        <end position="198"/>
    </location>
</feature>
<dbReference type="FunFam" id="2.40.100.10:FF:000001">
    <property type="entry name" value="Peptidyl-prolyl cis-trans isomerase"/>
    <property type="match status" value="1"/>
</dbReference>
<gene>
    <name evidence="7" type="ORF">PPROV_000706600</name>
</gene>
<dbReference type="GO" id="GO:0016018">
    <property type="term" value="F:cyclosporin A binding"/>
    <property type="evidence" value="ECO:0007669"/>
    <property type="project" value="TreeGrafter"/>
</dbReference>
<keyword evidence="3 5" id="KW-0697">Rotamase</keyword>
<evidence type="ECO:0000256" key="1">
    <source>
        <dbReference type="ARBA" id="ARBA00000971"/>
    </source>
</evidence>
<dbReference type="OrthoDB" id="193499at2759"/>
<evidence type="ECO:0000256" key="4">
    <source>
        <dbReference type="ARBA" id="ARBA00023235"/>
    </source>
</evidence>
<accession>A0A830HTR6</accession>
<comment type="caution">
    <text evidence="7">The sequence shown here is derived from an EMBL/GenBank/DDBJ whole genome shotgun (WGS) entry which is preliminary data.</text>
</comment>
<dbReference type="InterPro" id="IPR002130">
    <property type="entry name" value="Cyclophilin-type_PPIase_dom"/>
</dbReference>
<feature type="chain" id="PRO_5033091333" description="Peptidyl-prolyl cis-trans isomerase" evidence="5">
    <location>
        <begin position="23"/>
        <end position="221"/>
    </location>
</feature>
<keyword evidence="5" id="KW-0732">Signal</keyword>
<sequence>MAALRGAVCLLALGLLCAPSEAARDIGMGAGTSPKHTATAFLDFSIKGKPIGRVKIGLFGEVTPKTATNFAALVSGQFGFGYRGSAMHRVIKGFMIQGGDFTRGDGRGGKSIWGGSFKDENFKVKHYKPGMLSMANSGPNTNGSQFFITTVATPHLDGKHVVFGEVVEGMDVIRKIENVQTGAFDKPKSDVVITKCGMLDSNLQTDMWETRVYSNDHRVSG</sequence>
<organism evidence="7 8">
    <name type="scientific">Pycnococcus provasolii</name>
    <dbReference type="NCBI Taxonomy" id="41880"/>
    <lineage>
        <taxon>Eukaryota</taxon>
        <taxon>Viridiplantae</taxon>
        <taxon>Chlorophyta</taxon>
        <taxon>Pseudoscourfieldiophyceae</taxon>
        <taxon>Pseudoscourfieldiales</taxon>
        <taxon>Pycnococcaceae</taxon>
        <taxon>Pycnococcus</taxon>
    </lineage>
</organism>
<reference evidence="7" key="1">
    <citation type="submission" date="2020-10" db="EMBL/GenBank/DDBJ databases">
        <title>Unveiling of a novel bifunctional photoreceptor, Dualchrome1, isolated from a cosmopolitan green alga.</title>
        <authorList>
            <person name="Suzuki S."/>
            <person name="Kawachi M."/>
        </authorList>
    </citation>
    <scope>NUCLEOTIDE SEQUENCE</scope>
    <source>
        <strain evidence="7">NIES 2893</strain>
    </source>
</reference>
<comment type="function">
    <text evidence="5">PPIases accelerate the folding of proteins. It catalyzes the cis-trans isomerization of proline imidic peptide bonds in oligopeptides.</text>
</comment>
<name>A0A830HTR6_9CHLO</name>
<dbReference type="PRINTS" id="PR00153">
    <property type="entry name" value="CSAPPISMRASE"/>
</dbReference>
<comment type="catalytic activity">
    <reaction evidence="1 5">
        <text>[protein]-peptidylproline (omega=180) = [protein]-peptidylproline (omega=0)</text>
        <dbReference type="Rhea" id="RHEA:16237"/>
        <dbReference type="Rhea" id="RHEA-COMP:10747"/>
        <dbReference type="Rhea" id="RHEA-COMP:10748"/>
        <dbReference type="ChEBI" id="CHEBI:83833"/>
        <dbReference type="ChEBI" id="CHEBI:83834"/>
        <dbReference type="EC" id="5.2.1.8"/>
    </reaction>
</comment>
<evidence type="ECO:0000313" key="7">
    <source>
        <dbReference type="EMBL" id="GHP08327.1"/>
    </source>
</evidence>
<dbReference type="PANTHER" id="PTHR11071:SF561">
    <property type="entry name" value="PEPTIDYL-PROLYL CIS-TRANS ISOMERASE D-RELATED"/>
    <property type="match status" value="1"/>
</dbReference>
<proteinExistence type="inferred from homology"/>
<dbReference type="EC" id="5.2.1.8" evidence="5"/>
<dbReference type="GO" id="GO:0003755">
    <property type="term" value="F:peptidyl-prolyl cis-trans isomerase activity"/>
    <property type="evidence" value="ECO:0007669"/>
    <property type="project" value="UniProtKB-UniRule"/>
</dbReference>
<evidence type="ECO:0000256" key="3">
    <source>
        <dbReference type="ARBA" id="ARBA00023110"/>
    </source>
</evidence>
<evidence type="ECO:0000313" key="8">
    <source>
        <dbReference type="Proteomes" id="UP000660262"/>
    </source>
</evidence>